<keyword evidence="4" id="KW-0677">Repeat</keyword>
<dbReference type="Pfam" id="PF00400">
    <property type="entry name" value="WD40"/>
    <property type="match status" value="4"/>
</dbReference>
<dbReference type="SUPFAM" id="SSF50978">
    <property type="entry name" value="WD40 repeat-like"/>
    <property type="match status" value="1"/>
</dbReference>
<comment type="similarity">
    <text evidence="5">Belongs to the WD repeat MORG1 family.</text>
</comment>
<dbReference type="InterPro" id="IPR020472">
    <property type="entry name" value="WD40_PAC1"/>
</dbReference>
<evidence type="ECO:0000256" key="3">
    <source>
        <dbReference type="ARBA" id="ARBA00022574"/>
    </source>
</evidence>
<evidence type="ECO:0000256" key="1">
    <source>
        <dbReference type="ARBA" id="ARBA00004496"/>
    </source>
</evidence>
<name>A0ABR2K0D0_9EUKA</name>
<evidence type="ECO:0000256" key="5">
    <source>
        <dbReference type="ARBA" id="ARBA00038145"/>
    </source>
</evidence>
<dbReference type="EMBL" id="JAPFFF010000008">
    <property type="protein sequence ID" value="KAK8884514.1"/>
    <property type="molecule type" value="Genomic_DNA"/>
</dbReference>
<feature type="repeat" description="WD" evidence="6">
    <location>
        <begin position="94"/>
        <end position="135"/>
    </location>
</feature>
<organism evidence="7 8">
    <name type="scientific">Tritrichomonas musculus</name>
    <dbReference type="NCBI Taxonomy" id="1915356"/>
    <lineage>
        <taxon>Eukaryota</taxon>
        <taxon>Metamonada</taxon>
        <taxon>Parabasalia</taxon>
        <taxon>Tritrichomonadida</taxon>
        <taxon>Tritrichomonadidae</taxon>
        <taxon>Tritrichomonas</taxon>
    </lineage>
</organism>
<keyword evidence="2" id="KW-0963">Cytoplasm</keyword>
<evidence type="ECO:0000313" key="8">
    <source>
        <dbReference type="Proteomes" id="UP001470230"/>
    </source>
</evidence>
<dbReference type="Proteomes" id="UP001470230">
    <property type="component" value="Unassembled WGS sequence"/>
</dbReference>
<dbReference type="InterPro" id="IPR051980">
    <property type="entry name" value="WD_repeat_MORG1"/>
</dbReference>
<dbReference type="CDD" id="cd00200">
    <property type="entry name" value="WD40"/>
    <property type="match status" value="1"/>
</dbReference>
<dbReference type="InterPro" id="IPR001680">
    <property type="entry name" value="WD40_rpt"/>
</dbReference>
<reference evidence="7 8" key="1">
    <citation type="submission" date="2024-04" db="EMBL/GenBank/DDBJ databases">
        <title>Tritrichomonas musculus Genome.</title>
        <authorList>
            <person name="Alves-Ferreira E."/>
            <person name="Grigg M."/>
            <person name="Lorenzi H."/>
            <person name="Galac M."/>
        </authorList>
    </citation>
    <scope>NUCLEOTIDE SEQUENCE [LARGE SCALE GENOMIC DNA]</scope>
    <source>
        <strain evidence="7 8">EAF2021</strain>
    </source>
</reference>
<comment type="subcellular location">
    <subcellularLocation>
        <location evidence="1">Cytoplasm</location>
    </subcellularLocation>
</comment>
<proteinExistence type="inferred from homology"/>
<dbReference type="Gene3D" id="2.130.10.10">
    <property type="entry name" value="YVTN repeat-like/Quinoprotein amine dehydrogenase"/>
    <property type="match status" value="1"/>
</dbReference>
<dbReference type="PRINTS" id="PR00320">
    <property type="entry name" value="GPROTEINBRPT"/>
</dbReference>
<dbReference type="PANTHER" id="PTHR22842">
    <property type="entry name" value="WD40 REPEAT PROTEIN"/>
    <property type="match status" value="1"/>
</dbReference>
<evidence type="ECO:0000256" key="4">
    <source>
        <dbReference type="ARBA" id="ARBA00022737"/>
    </source>
</evidence>
<protein>
    <submittedName>
        <fullName evidence="7">WD repeat-containing protein 83</fullName>
    </submittedName>
</protein>
<dbReference type="PROSITE" id="PS50294">
    <property type="entry name" value="WD_REPEATS_REGION"/>
    <property type="match status" value="3"/>
</dbReference>
<comment type="caution">
    <text evidence="7">The sequence shown here is derived from an EMBL/GenBank/DDBJ whole genome shotgun (WGS) entry which is preliminary data.</text>
</comment>
<sequence length="302" mass="33056">MSKVELSLKFEGHEKPVTNLKYSKDYRYLISSSEDTTIRIWSLKNGKEVSKFEGHLGSVNSIASNSSDTKLISGGSDYSICWWDIQRGSLIKKIRPHSADVNSVCFNDDASIAISGSVDTTAKIWDCRSNGSMPVQILAEAKDSITCVKTGRYEIFTTSVDGKIRIYDIRKGCLTIDKVAESLIDVELSKDTQTMLLTTLDSKIILAVKNDGDVLQTYTGYSCQKYMIKPRFAANEGAVVSGSDSGEVFMWDAIEGNVQDRFSFGNGPILDVEVQNPFTSIAVGSTNGDIGIFQKAQSASKS</sequence>
<gene>
    <name evidence="7" type="ORF">M9Y10_043627</name>
</gene>
<evidence type="ECO:0000256" key="2">
    <source>
        <dbReference type="ARBA" id="ARBA00022490"/>
    </source>
</evidence>
<dbReference type="PANTHER" id="PTHR22842:SF3">
    <property type="entry name" value="WD REPEAT DOMAIN-CONTAINING PROTEIN 83"/>
    <property type="match status" value="1"/>
</dbReference>
<evidence type="ECO:0000313" key="7">
    <source>
        <dbReference type="EMBL" id="KAK8884514.1"/>
    </source>
</evidence>
<dbReference type="InterPro" id="IPR015943">
    <property type="entry name" value="WD40/YVTN_repeat-like_dom_sf"/>
</dbReference>
<dbReference type="SMART" id="SM00320">
    <property type="entry name" value="WD40"/>
    <property type="match status" value="6"/>
</dbReference>
<feature type="repeat" description="WD" evidence="6">
    <location>
        <begin position="10"/>
        <end position="51"/>
    </location>
</feature>
<evidence type="ECO:0000256" key="6">
    <source>
        <dbReference type="PROSITE-ProRule" id="PRU00221"/>
    </source>
</evidence>
<keyword evidence="3 6" id="KW-0853">WD repeat</keyword>
<keyword evidence="8" id="KW-1185">Reference proteome</keyword>
<feature type="repeat" description="WD" evidence="6">
    <location>
        <begin position="52"/>
        <end position="93"/>
    </location>
</feature>
<accession>A0ABR2K0D0</accession>
<dbReference type="InterPro" id="IPR036322">
    <property type="entry name" value="WD40_repeat_dom_sf"/>
</dbReference>
<dbReference type="PROSITE" id="PS50082">
    <property type="entry name" value="WD_REPEATS_2"/>
    <property type="match status" value="3"/>
</dbReference>